<evidence type="ECO:0000313" key="2">
    <source>
        <dbReference type="Proteomes" id="UP000792457"/>
    </source>
</evidence>
<accession>A0A8K0K8I2</accession>
<name>A0A8K0K8I2_LADFU</name>
<keyword evidence="2" id="KW-1185">Reference proteome</keyword>
<organism evidence="1 2">
    <name type="scientific">Ladona fulva</name>
    <name type="common">Scarce chaser dragonfly</name>
    <name type="synonym">Libellula fulva</name>
    <dbReference type="NCBI Taxonomy" id="123851"/>
    <lineage>
        <taxon>Eukaryota</taxon>
        <taxon>Metazoa</taxon>
        <taxon>Ecdysozoa</taxon>
        <taxon>Arthropoda</taxon>
        <taxon>Hexapoda</taxon>
        <taxon>Insecta</taxon>
        <taxon>Pterygota</taxon>
        <taxon>Palaeoptera</taxon>
        <taxon>Odonata</taxon>
        <taxon>Epiprocta</taxon>
        <taxon>Anisoptera</taxon>
        <taxon>Libelluloidea</taxon>
        <taxon>Libellulidae</taxon>
        <taxon>Ladona</taxon>
    </lineage>
</organism>
<protein>
    <submittedName>
        <fullName evidence="1">Uncharacterized protein</fullName>
    </submittedName>
</protein>
<reference evidence="1" key="2">
    <citation type="submission" date="2017-10" db="EMBL/GenBank/DDBJ databases">
        <title>Ladona fulva Genome sequencing and assembly.</title>
        <authorList>
            <person name="Murali S."/>
            <person name="Richards S."/>
            <person name="Bandaranaike D."/>
            <person name="Bellair M."/>
            <person name="Blankenburg K."/>
            <person name="Chao H."/>
            <person name="Dinh H."/>
            <person name="Doddapaneni H."/>
            <person name="Dugan-Rocha S."/>
            <person name="Elkadiri S."/>
            <person name="Gnanaolivu R."/>
            <person name="Hernandez B."/>
            <person name="Skinner E."/>
            <person name="Javaid M."/>
            <person name="Lee S."/>
            <person name="Li M."/>
            <person name="Ming W."/>
            <person name="Munidasa M."/>
            <person name="Muniz J."/>
            <person name="Nguyen L."/>
            <person name="Hughes D."/>
            <person name="Osuji N."/>
            <person name="Pu L.-L."/>
            <person name="Puazo M."/>
            <person name="Qu C."/>
            <person name="Quiroz J."/>
            <person name="Raj R."/>
            <person name="Weissenberger G."/>
            <person name="Xin Y."/>
            <person name="Zou X."/>
            <person name="Han Y."/>
            <person name="Worley K."/>
            <person name="Muzny D."/>
            <person name="Gibbs R."/>
        </authorList>
    </citation>
    <scope>NUCLEOTIDE SEQUENCE</scope>
    <source>
        <strain evidence="1">Sampled in the wild</strain>
    </source>
</reference>
<dbReference type="Proteomes" id="UP000792457">
    <property type="component" value="Unassembled WGS sequence"/>
</dbReference>
<dbReference type="AlphaFoldDB" id="A0A8K0K8I2"/>
<evidence type="ECO:0000313" key="1">
    <source>
        <dbReference type="EMBL" id="KAG8229499.1"/>
    </source>
</evidence>
<dbReference type="EMBL" id="KZ308433">
    <property type="protein sequence ID" value="KAG8229499.1"/>
    <property type="molecule type" value="Genomic_DNA"/>
</dbReference>
<sequence length="82" mass="9518">MARKRWTMTTTLEGHQHTKAFKMVTCVHELLNSDCHKSAHLLNHTLYIPKTIEHHIVMEALNMQKVCTELVPKLLTDKQKAN</sequence>
<gene>
    <name evidence="1" type="ORF">J437_LFUL004905</name>
</gene>
<comment type="caution">
    <text evidence="1">The sequence shown here is derived from an EMBL/GenBank/DDBJ whole genome shotgun (WGS) entry which is preliminary data.</text>
</comment>
<reference evidence="1" key="1">
    <citation type="submission" date="2013-04" db="EMBL/GenBank/DDBJ databases">
        <authorList>
            <person name="Qu J."/>
            <person name="Murali S.C."/>
            <person name="Bandaranaike D."/>
            <person name="Bellair M."/>
            <person name="Blankenburg K."/>
            <person name="Chao H."/>
            <person name="Dinh H."/>
            <person name="Doddapaneni H."/>
            <person name="Downs B."/>
            <person name="Dugan-Rocha S."/>
            <person name="Elkadiri S."/>
            <person name="Gnanaolivu R.D."/>
            <person name="Hernandez B."/>
            <person name="Javaid M."/>
            <person name="Jayaseelan J.C."/>
            <person name="Lee S."/>
            <person name="Li M."/>
            <person name="Ming W."/>
            <person name="Munidasa M."/>
            <person name="Muniz J."/>
            <person name="Nguyen L."/>
            <person name="Ongeri F."/>
            <person name="Osuji N."/>
            <person name="Pu L.-L."/>
            <person name="Puazo M."/>
            <person name="Qu C."/>
            <person name="Quiroz J."/>
            <person name="Raj R."/>
            <person name="Weissenberger G."/>
            <person name="Xin Y."/>
            <person name="Zou X."/>
            <person name="Han Y."/>
            <person name="Richards S."/>
            <person name="Worley K."/>
            <person name="Muzny D."/>
            <person name="Gibbs R."/>
        </authorList>
    </citation>
    <scope>NUCLEOTIDE SEQUENCE</scope>
    <source>
        <strain evidence="1">Sampled in the wild</strain>
    </source>
</reference>
<proteinExistence type="predicted"/>